<protein>
    <submittedName>
        <fullName evidence="3">Uncharacterized protein</fullName>
    </submittedName>
</protein>
<comment type="caution">
    <text evidence="3">The sequence shown here is derived from an EMBL/GenBank/DDBJ whole genome shotgun (WGS) entry which is preliminary data.</text>
</comment>
<name>A0A5B7ISC6_PORTR</name>
<accession>A0A5B7ISC6</accession>
<keyword evidence="4" id="KW-1185">Reference proteome</keyword>
<reference evidence="3 4" key="1">
    <citation type="submission" date="2019-05" db="EMBL/GenBank/DDBJ databases">
        <title>Another draft genome of Portunus trituberculatus and its Hox gene families provides insights of decapod evolution.</title>
        <authorList>
            <person name="Jeong J.-H."/>
            <person name="Song I."/>
            <person name="Kim S."/>
            <person name="Choi T."/>
            <person name="Kim D."/>
            <person name="Ryu S."/>
            <person name="Kim W."/>
        </authorList>
    </citation>
    <scope>NUCLEOTIDE SEQUENCE [LARGE SCALE GENOMIC DNA]</scope>
    <source>
        <tissue evidence="3">Muscle</tissue>
    </source>
</reference>
<feature type="compositionally biased region" description="Basic and acidic residues" evidence="1">
    <location>
        <begin position="43"/>
        <end position="54"/>
    </location>
</feature>
<feature type="region of interest" description="Disordered" evidence="1">
    <location>
        <begin position="29"/>
        <end position="54"/>
    </location>
</feature>
<dbReference type="AlphaFoldDB" id="A0A5B7ISC6"/>
<keyword evidence="2" id="KW-0732">Signal</keyword>
<dbReference type="EMBL" id="VSRR010074880">
    <property type="protein sequence ID" value="MPC87570.1"/>
    <property type="molecule type" value="Genomic_DNA"/>
</dbReference>
<proteinExistence type="predicted"/>
<gene>
    <name evidence="3" type="ORF">E2C01_082436</name>
</gene>
<feature type="signal peptide" evidence="2">
    <location>
        <begin position="1"/>
        <end position="21"/>
    </location>
</feature>
<feature type="chain" id="PRO_5022715884" evidence="2">
    <location>
        <begin position="22"/>
        <end position="54"/>
    </location>
</feature>
<dbReference type="Proteomes" id="UP000324222">
    <property type="component" value="Unassembled WGS sequence"/>
</dbReference>
<evidence type="ECO:0000256" key="1">
    <source>
        <dbReference type="SAM" id="MobiDB-lite"/>
    </source>
</evidence>
<sequence length="54" mass="6033">MHHTLARQSVFFLCLCSRLFAEHSVGLGCSRGRREGRGRRAGRRGEAGERTSDT</sequence>
<evidence type="ECO:0000313" key="3">
    <source>
        <dbReference type="EMBL" id="MPC87570.1"/>
    </source>
</evidence>
<organism evidence="3 4">
    <name type="scientific">Portunus trituberculatus</name>
    <name type="common">Swimming crab</name>
    <name type="synonym">Neptunus trituberculatus</name>
    <dbReference type="NCBI Taxonomy" id="210409"/>
    <lineage>
        <taxon>Eukaryota</taxon>
        <taxon>Metazoa</taxon>
        <taxon>Ecdysozoa</taxon>
        <taxon>Arthropoda</taxon>
        <taxon>Crustacea</taxon>
        <taxon>Multicrustacea</taxon>
        <taxon>Malacostraca</taxon>
        <taxon>Eumalacostraca</taxon>
        <taxon>Eucarida</taxon>
        <taxon>Decapoda</taxon>
        <taxon>Pleocyemata</taxon>
        <taxon>Brachyura</taxon>
        <taxon>Eubrachyura</taxon>
        <taxon>Portunoidea</taxon>
        <taxon>Portunidae</taxon>
        <taxon>Portuninae</taxon>
        <taxon>Portunus</taxon>
    </lineage>
</organism>
<evidence type="ECO:0000313" key="4">
    <source>
        <dbReference type="Proteomes" id="UP000324222"/>
    </source>
</evidence>
<evidence type="ECO:0000256" key="2">
    <source>
        <dbReference type="SAM" id="SignalP"/>
    </source>
</evidence>